<gene>
    <name evidence="2" type="ORF">BDZ83DRAFT_155616</name>
</gene>
<name>A0AAD8U910_GLOAC</name>
<dbReference type="GeneID" id="85385257"/>
<feature type="signal peptide" evidence="1">
    <location>
        <begin position="1"/>
        <end position="17"/>
    </location>
</feature>
<dbReference type="RefSeq" id="XP_060358288.1">
    <property type="nucleotide sequence ID" value="XM_060501358.1"/>
</dbReference>
<accession>A0AAD8U910</accession>
<dbReference type="EMBL" id="JAHMHS010000195">
    <property type="protein sequence ID" value="KAK1708410.1"/>
    <property type="molecule type" value="Genomic_DNA"/>
</dbReference>
<proteinExistence type="predicted"/>
<sequence length="139" mass="15308">MVLTILLIFKLGLITFGLNYMTNGIVGYHGTAITTHGTGDRHSKPSILHLPVAAEASKYEDKVASRSSVPSTCRNPEKNLIHIEERDRLIVSPSPNITESRTRHVIAADEETRFGARLLEGQTFWASSLVSWADSHAVL</sequence>
<evidence type="ECO:0000256" key="1">
    <source>
        <dbReference type="SAM" id="SignalP"/>
    </source>
</evidence>
<protein>
    <submittedName>
        <fullName evidence="2">Uncharacterized protein</fullName>
    </submittedName>
</protein>
<evidence type="ECO:0000313" key="2">
    <source>
        <dbReference type="EMBL" id="KAK1708410.1"/>
    </source>
</evidence>
<keyword evidence="1" id="KW-0732">Signal</keyword>
<feature type="chain" id="PRO_5042019561" evidence="1">
    <location>
        <begin position="18"/>
        <end position="139"/>
    </location>
</feature>
<organism evidence="2 3">
    <name type="scientific">Glomerella acutata</name>
    <name type="common">Colletotrichum acutatum</name>
    <dbReference type="NCBI Taxonomy" id="27357"/>
    <lineage>
        <taxon>Eukaryota</taxon>
        <taxon>Fungi</taxon>
        <taxon>Dikarya</taxon>
        <taxon>Ascomycota</taxon>
        <taxon>Pezizomycotina</taxon>
        <taxon>Sordariomycetes</taxon>
        <taxon>Hypocreomycetidae</taxon>
        <taxon>Glomerellales</taxon>
        <taxon>Glomerellaceae</taxon>
        <taxon>Colletotrichum</taxon>
        <taxon>Colletotrichum acutatum species complex</taxon>
    </lineage>
</organism>
<comment type="caution">
    <text evidence="2">The sequence shown here is derived from an EMBL/GenBank/DDBJ whole genome shotgun (WGS) entry which is preliminary data.</text>
</comment>
<keyword evidence="3" id="KW-1185">Reference proteome</keyword>
<dbReference type="AlphaFoldDB" id="A0AAD8U910"/>
<evidence type="ECO:0000313" key="3">
    <source>
        <dbReference type="Proteomes" id="UP001244207"/>
    </source>
</evidence>
<dbReference type="Proteomes" id="UP001244207">
    <property type="component" value="Unassembled WGS sequence"/>
</dbReference>
<reference evidence="2" key="1">
    <citation type="submission" date="2021-12" db="EMBL/GenBank/DDBJ databases">
        <title>Comparative genomics, transcriptomics and evolutionary studies reveal genomic signatures of adaptation to plant cell wall in hemibiotrophic fungi.</title>
        <authorList>
            <consortium name="DOE Joint Genome Institute"/>
            <person name="Baroncelli R."/>
            <person name="Diaz J.F."/>
            <person name="Benocci T."/>
            <person name="Peng M."/>
            <person name="Battaglia E."/>
            <person name="Haridas S."/>
            <person name="Andreopoulos W."/>
            <person name="Labutti K."/>
            <person name="Pangilinan J."/>
            <person name="Floch G.L."/>
            <person name="Makela M.R."/>
            <person name="Henrissat B."/>
            <person name="Grigoriev I.V."/>
            <person name="Crouch J.A."/>
            <person name="De Vries R.P."/>
            <person name="Sukno S.A."/>
            <person name="Thon M.R."/>
        </authorList>
    </citation>
    <scope>NUCLEOTIDE SEQUENCE</scope>
    <source>
        <strain evidence="2">CBS 112980</strain>
    </source>
</reference>